<protein>
    <recommendedName>
        <fullName evidence="3">Protein kinase domain-containing protein</fullName>
    </recommendedName>
</protein>
<accession>A0A6A4GR84</accession>
<dbReference type="EMBL" id="ML769779">
    <property type="protein sequence ID" value="KAE9387810.1"/>
    <property type="molecule type" value="Genomic_DNA"/>
</dbReference>
<dbReference type="Proteomes" id="UP000799118">
    <property type="component" value="Unassembled WGS sequence"/>
</dbReference>
<proteinExistence type="predicted"/>
<keyword evidence="2" id="KW-1185">Reference proteome</keyword>
<evidence type="ECO:0000313" key="2">
    <source>
        <dbReference type="Proteomes" id="UP000799118"/>
    </source>
</evidence>
<dbReference type="OrthoDB" id="3261131at2759"/>
<name>A0A6A4GR84_9AGAR</name>
<gene>
    <name evidence="1" type="ORF">BT96DRAFT_1004777</name>
</gene>
<dbReference type="AlphaFoldDB" id="A0A6A4GR84"/>
<dbReference type="SUPFAM" id="SSF56112">
    <property type="entry name" value="Protein kinase-like (PK-like)"/>
    <property type="match status" value="1"/>
</dbReference>
<dbReference type="InterPro" id="IPR011009">
    <property type="entry name" value="Kinase-like_dom_sf"/>
</dbReference>
<evidence type="ECO:0008006" key="3">
    <source>
        <dbReference type="Google" id="ProtNLM"/>
    </source>
</evidence>
<reference evidence="1" key="1">
    <citation type="journal article" date="2019" name="Environ. Microbiol.">
        <title>Fungal ecological strategies reflected in gene transcription - a case study of two litter decomposers.</title>
        <authorList>
            <person name="Barbi F."/>
            <person name="Kohler A."/>
            <person name="Barry K."/>
            <person name="Baskaran P."/>
            <person name="Daum C."/>
            <person name="Fauchery L."/>
            <person name="Ihrmark K."/>
            <person name="Kuo A."/>
            <person name="LaButti K."/>
            <person name="Lipzen A."/>
            <person name="Morin E."/>
            <person name="Grigoriev I.V."/>
            <person name="Henrissat B."/>
            <person name="Lindahl B."/>
            <person name="Martin F."/>
        </authorList>
    </citation>
    <scope>NUCLEOTIDE SEQUENCE</scope>
    <source>
        <strain evidence="1">JB14</strain>
    </source>
</reference>
<evidence type="ECO:0000313" key="1">
    <source>
        <dbReference type="EMBL" id="KAE9387810.1"/>
    </source>
</evidence>
<sequence>MSNKLLLNIFFVDIPKFTWIPCVMESALPEVYNKVTELVKSGVNINIFMVPSGLIHMPEEELPDSLHNLLREQLVSRDPSEFPPMPMSRRRVIGDLFLNFSPDDLHLIVRGITNIQILDVASRQDYIAEAKTESWLQRLLPRGRFGRLYKPGPNFTVSQSPKDYVSLVYESLTECSLQQTVSDAYPWGPKHGAVSFIFREAEPQVQYLDREEELPFFEKRLKFFQRNPPKAPSSEGAPKKVAIRQGEDDRAFQYGRPINRQSIIPATLLNETLCKFQYNLATVTPSADDIRTFRKMREDLAGFFDDENARRAELIRILVQEKIIPENGDLSPKYLTNSRYNDDSDLRILLDGLVALLYYVQKIKAECVTPSESDKSGERAKLLRKTNFPVILLTYFGSCISLAAGVFAECPNIEQLGSIHLNVHPSNLHYMEAGERLVAALRLALPGLRQHYTSLINSSPSDNPVQPEFPFRNFYELNGTKHRFIVHETLHQVYTALLRSGSHLCVHRRLRTKLHAINEFYGWFMVVMEDVSDYYITFWDLCRKGLAHADFAREALEDVRNAVQKLNSAGFVHGDIRDVNILVRLDSAPASYKRMLLVDWDWAGRAGEVRYPHSLNTDVARHKDARAGGIINVEHDVEMVSYL</sequence>
<organism evidence="1 2">
    <name type="scientific">Gymnopus androsaceus JB14</name>
    <dbReference type="NCBI Taxonomy" id="1447944"/>
    <lineage>
        <taxon>Eukaryota</taxon>
        <taxon>Fungi</taxon>
        <taxon>Dikarya</taxon>
        <taxon>Basidiomycota</taxon>
        <taxon>Agaricomycotina</taxon>
        <taxon>Agaricomycetes</taxon>
        <taxon>Agaricomycetidae</taxon>
        <taxon>Agaricales</taxon>
        <taxon>Marasmiineae</taxon>
        <taxon>Omphalotaceae</taxon>
        <taxon>Gymnopus</taxon>
    </lineage>
</organism>